<evidence type="ECO:0000313" key="1">
    <source>
        <dbReference type="EMBL" id="GFR74114.1"/>
    </source>
</evidence>
<name>A0AAV4FLM0_9GAST</name>
<dbReference type="AlphaFoldDB" id="A0AAV4FLM0"/>
<dbReference type="Proteomes" id="UP000762676">
    <property type="component" value="Unassembled WGS sequence"/>
</dbReference>
<keyword evidence="2" id="KW-1185">Reference proteome</keyword>
<protein>
    <submittedName>
        <fullName evidence="1">Uncharacterized protein</fullName>
    </submittedName>
</protein>
<evidence type="ECO:0000313" key="2">
    <source>
        <dbReference type="Proteomes" id="UP000762676"/>
    </source>
</evidence>
<comment type="caution">
    <text evidence="1">The sequence shown here is derived from an EMBL/GenBank/DDBJ whole genome shotgun (WGS) entry which is preliminary data.</text>
</comment>
<reference evidence="1 2" key="1">
    <citation type="journal article" date="2021" name="Elife">
        <title>Chloroplast acquisition without the gene transfer in kleptoplastic sea slugs, Plakobranchus ocellatus.</title>
        <authorList>
            <person name="Maeda T."/>
            <person name="Takahashi S."/>
            <person name="Yoshida T."/>
            <person name="Shimamura S."/>
            <person name="Takaki Y."/>
            <person name="Nagai Y."/>
            <person name="Toyoda A."/>
            <person name="Suzuki Y."/>
            <person name="Arimoto A."/>
            <person name="Ishii H."/>
            <person name="Satoh N."/>
            <person name="Nishiyama T."/>
            <person name="Hasebe M."/>
            <person name="Maruyama T."/>
            <person name="Minagawa J."/>
            <person name="Obokata J."/>
            <person name="Shigenobu S."/>
        </authorList>
    </citation>
    <scope>NUCLEOTIDE SEQUENCE [LARGE SCALE GENOMIC DNA]</scope>
</reference>
<proteinExistence type="predicted"/>
<accession>A0AAV4FLM0</accession>
<gene>
    <name evidence="1" type="ORF">ElyMa_005747200</name>
</gene>
<organism evidence="1 2">
    <name type="scientific">Elysia marginata</name>
    <dbReference type="NCBI Taxonomy" id="1093978"/>
    <lineage>
        <taxon>Eukaryota</taxon>
        <taxon>Metazoa</taxon>
        <taxon>Spiralia</taxon>
        <taxon>Lophotrochozoa</taxon>
        <taxon>Mollusca</taxon>
        <taxon>Gastropoda</taxon>
        <taxon>Heterobranchia</taxon>
        <taxon>Euthyneura</taxon>
        <taxon>Panpulmonata</taxon>
        <taxon>Sacoglossa</taxon>
        <taxon>Placobranchoidea</taxon>
        <taxon>Plakobranchidae</taxon>
        <taxon>Elysia</taxon>
    </lineage>
</organism>
<dbReference type="EMBL" id="BMAT01011507">
    <property type="protein sequence ID" value="GFR74114.1"/>
    <property type="molecule type" value="Genomic_DNA"/>
</dbReference>
<sequence>MSRKSIAHTKFSVPFVSDKSSTGPAAPGQGPPSSMGFFLPPYASPYPNGSSVFCRRYPPSLVSHPCLRHTDSLEILRSWIPGAASVVPLALLCDADAAGPCTGGVGFPSGPGRLSSVTA</sequence>